<reference evidence="1" key="2">
    <citation type="submission" date="2020-11" db="EMBL/GenBank/DDBJ databases">
        <authorList>
            <person name="McCartney M.A."/>
            <person name="Auch B."/>
            <person name="Kono T."/>
            <person name="Mallez S."/>
            <person name="Becker A."/>
            <person name="Gohl D.M."/>
            <person name="Silverstein K.A.T."/>
            <person name="Koren S."/>
            <person name="Bechman K.B."/>
            <person name="Herman A."/>
            <person name="Abrahante J.E."/>
            <person name="Garbe J."/>
        </authorList>
    </citation>
    <scope>NUCLEOTIDE SEQUENCE</scope>
    <source>
        <strain evidence="1">Duluth1</strain>
        <tissue evidence="1">Whole animal</tissue>
    </source>
</reference>
<keyword evidence="2" id="KW-1185">Reference proteome</keyword>
<dbReference type="Proteomes" id="UP000828390">
    <property type="component" value="Unassembled WGS sequence"/>
</dbReference>
<accession>A0A9D4DM32</accession>
<organism evidence="1 2">
    <name type="scientific">Dreissena polymorpha</name>
    <name type="common">Zebra mussel</name>
    <name type="synonym">Mytilus polymorpha</name>
    <dbReference type="NCBI Taxonomy" id="45954"/>
    <lineage>
        <taxon>Eukaryota</taxon>
        <taxon>Metazoa</taxon>
        <taxon>Spiralia</taxon>
        <taxon>Lophotrochozoa</taxon>
        <taxon>Mollusca</taxon>
        <taxon>Bivalvia</taxon>
        <taxon>Autobranchia</taxon>
        <taxon>Heteroconchia</taxon>
        <taxon>Euheterodonta</taxon>
        <taxon>Imparidentia</taxon>
        <taxon>Neoheterodontei</taxon>
        <taxon>Myida</taxon>
        <taxon>Dreissenoidea</taxon>
        <taxon>Dreissenidae</taxon>
        <taxon>Dreissena</taxon>
    </lineage>
</organism>
<gene>
    <name evidence="1" type="ORF">DPMN_186074</name>
</gene>
<protein>
    <submittedName>
        <fullName evidence="1">Uncharacterized protein</fullName>
    </submittedName>
</protein>
<dbReference type="EMBL" id="JAIWYP010000010">
    <property type="protein sequence ID" value="KAH3751513.1"/>
    <property type="molecule type" value="Genomic_DNA"/>
</dbReference>
<reference evidence="1" key="1">
    <citation type="journal article" date="2019" name="bioRxiv">
        <title>The Genome of the Zebra Mussel, Dreissena polymorpha: A Resource for Invasive Species Research.</title>
        <authorList>
            <person name="McCartney M.A."/>
            <person name="Auch B."/>
            <person name="Kono T."/>
            <person name="Mallez S."/>
            <person name="Zhang Y."/>
            <person name="Obille A."/>
            <person name="Becker A."/>
            <person name="Abrahante J.E."/>
            <person name="Garbe J."/>
            <person name="Badalamenti J.P."/>
            <person name="Herman A."/>
            <person name="Mangelson H."/>
            <person name="Liachko I."/>
            <person name="Sullivan S."/>
            <person name="Sone E.D."/>
            <person name="Koren S."/>
            <person name="Silverstein K.A.T."/>
            <person name="Beckman K.B."/>
            <person name="Gohl D.M."/>
        </authorList>
    </citation>
    <scope>NUCLEOTIDE SEQUENCE</scope>
    <source>
        <strain evidence="1">Duluth1</strain>
        <tissue evidence="1">Whole animal</tissue>
    </source>
</reference>
<proteinExistence type="predicted"/>
<name>A0A9D4DM32_DREPO</name>
<evidence type="ECO:0000313" key="2">
    <source>
        <dbReference type="Proteomes" id="UP000828390"/>
    </source>
</evidence>
<dbReference type="AlphaFoldDB" id="A0A9D4DM32"/>
<sequence length="52" mass="6030">MLRNIKRSLLTKVTYPDLAREIVANTPDNVTYQMFSNHTEIEQKFELSGSKT</sequence>
<comment type="caution">
    <text evidence="1">The sequence shown here is derived from an EMBL/GenBank/DDBJ whole genome shotgun (WGS) entry which is preliminary data.</text>
</comment>
<evidence type="ECO:0000313" key="1">
    <source>
        <dbReference type="EMBL" id="KAH3751513.1"/>
    </source>
</evidence>